<organism evidence="1 2">
    <name type="scientific">Akanthomyces lecanii RCEF 1005</name>
    <dbReference type="NCBI Taxonomy" id="1081108"/>
    <lineage>
        <taxon>Eukaryota</taxon>
        <taxon>Fungi</taxon>
        <taxon>Dikarya</taxon>
        <taxon>Ascomycota</taxon>
        <taxon>Pezizomycotina</taxon>
        <taxon>Sordariomycetes</taxon>
        <taxon>Hypocreomycetidae</taxon>
        <taxon>Hypocreales</taxon>
        <taxon>Cordycipitaceae</taxon>
        <taxon>Akanthomyces</taxon>
        <taxon>Cordyceps confragosa</taxon>
    </lineage>
</organism>
<dbReference type="AlphaFoldDB" id="A0A168C9T8"/>
<gene>
    <name evidence="1" type="ORF">LEL_09718</name>
</gene>
<comment type="caution">
    <text evidence="1">The sequence shown here is derived from an EMBL/GenBank/DDBJ whole genome shotgun (WGS) entry which is preliminary data.</text>
</comment>
<accession>A0A168C9T8</accession>
<dbReference type="STRING" id="1081108.A0A168C9T8"/>
<protein>
    <submittedName>
        <fullName evidence="1">Uncharacterized protein</fullName>
    </submittedName>
</protein>
<dbReference type="OrthoDB" id="10472696at2759"/>
<sequence>MAGVSPEFSVPKFLQGLVALASFRRTEITEYWSANPAHALLIRSTFPEHRYVRANVAVDDLVGGFSSSETLLELRHNLCEARAQIASVSQVSFSLQTHYEAKCKEEVTKHLSTIQTHFDKLRSNKYFETVANRYQAILIVQLFDHLKAQKTSRYSLAEIFTSIVFQDWVRRDSKGKTEQEKKASMQRKWKSEVHGFRFWLQLSDVYGCGILAIIPESFKNEHGRLLSVEDKSDLCVKIAAEHPNMKEDLRDISDLVRHFVSQKKFPERKLVIETLDQRKVSAVKDANLRELLSFVSEVRKNPATLPPTIQSTGVVTKGNENSLFVDASMPLNWQNEWSEYFSAPVDGGPC</sequence>
<dbReference type="EMBL" id="AZHF01000009">
    <property type="protein sequence ID" value="OAA71127.1"/>
    <property type="molecule type" value="Genomic_DNA"/>
</dbReference>
<dbReference type="Proteomes" id="UP000076881">
    <property type="component" value="Unassembled WGS sequence"/>
</dbReference>
<reference evidence="1 2" key="1">
    <citation type="journal article" date="2016" name="Genome Biol. Evol.">
        <title>Divergent and convergent evolution of fungal pathogenicity.</title>
        <authorList>
            <person name="Shang Y."/>
            <person name="Xiao G."/>
            <person name="Zheng P."/>
            <person name="Cen K."/>
            <person name="Zhan S."/>
            <person name="Wang C."/>
        </authorList>
    </citation>
    <scope>NUCLEOTIDE SEQUENCE [LARGE SCALE GENOMIC DNA]</scope>
    <source>
        <strain evidence="1 2">RCEF 1005</strain>
    </source>
</reference>
<evidence type="ECO:0000313" key="1">
    <source>
        <dbReference type="EMBL" id="OAA71127.1"/>
    </source>
</evidence>
<proteinExistence type="predicted"/>
<keyword evidence="2" id="KW-1185">Reference proteome</keyword>
<name>A0A168C9T8_CORDF</name>
<evidence type="ECO:0000313" key="2">
    <source>
        <dbReference type="Proteomes" id="UP000076881"/>
    </source>
</evidence>